<gene>
    <name evidence="10" type="ORF">SAMN05443572_11644</name>
</gene>
<keyword evidence="2" id="KW-0645">Protease</keyword>
<evidence type="ECO:0000256" key="2">
    <source>
        <dbReference type="ARBA" id="ARBA00022670"/>
    </source>
</evidence>
<evidence type="ECO:0000256" key="7">
    <source>
        <dbReference type="SAM" id="SignalP"/>
    </source>
</evidence>
<dbReference type="PANTHER" id="PTHR43690">
    <property type="entry name" value="NARDILYSIN"/>
    <property type="match status" value="1"/>
</dbReference>
<evidence type="ECO:0000313" key="10">
    <source>
        <dbReference type="EMBL" id="SEU40983.1"/>
    </source>
</evidence>
<dbReference type="Gene3D" id="3.30.830.10">
    <property type="entry name" value="Metalloenzyme, LuxS/M16 peptidase-like"/>
    <property type="match status" value="2"/>
</dbReference>
<dbReference type="EMBL" id="FOIB01000016">
    <property type="protein sequence ID" value="SEU40983.1"/>
    <property type="molecule type" value="Genomic_DNA"/>
</dbReference>
<feature type="signal peptide" evidence="7">
    <location>
        <begin position="1"/>
        <end position="22"/>
    </location>
</feature>
<comment type="similarity">
    <text evidence="1">Belongs to the peptidase M16 family.</text>
</comment>
<accession>A0ABY1CWB6</accession>
<protein>
    <submittedName>
        <fullName evidence="10">Predicted Zn-dependent peptidase</fullName>
    </submittedName>
</protein>
<evidence type="ECO:0000256" key="6">
    <source>
        <dbReference type="SAM" id="MobiDB-lite"/>
    </source>
</evidence>
<feature type="compositionally biased region" description="Basic and acidic residues" evidence="6">
    <location>
        <begin position="272"/>
        <end position="283"/>
    </location>
</feature>
<comment type="caution">
    <text evidence="10">The sequence shown here is derived from an EMBL/GenBank/DDBJ whole genome shotgun (WGS) entry which is preliminary data.</text>
</comment>
<dbReference type="PROSITE" id="PS51257">
    <property type="entry name" value="PROKAR_LIPOPROTEIN"/>
    <property type="match status" value="1"/>
</dbReference>
<dbReference type="InterPro" id="IPR007863">
    <property type="entry name" value="Peptidase_M16_C"/>
</dbReference>
<evidence type="ECO:0000313" key="11">
    <source>
        <dbReference type="Proteomes" id="UP000183760"/>
    </source>
</evidence>
<feature type="region of interest" description="Disordered" evidence="6">
    <location>
        <begin position="23"/>
        <end position="42"/>
    </location>
</feature>
<organism evidence="10 11">
    <name type="scientific">Myxococcus fulvus</name>
    <dbReference type="NCBI Taxonomy" id="33"/>
    <lineage>
        <taxon>Bacteria</taxon>
        <taxon>Pseudomonadati</taxon>
        <taxon>Myxococcota</taxon>
        <taxon>Myxococcia</taxon>
        <taxon>Myxococcales</taxon>
        <taxon>Cystobacterineae</taxon>
        <taxon>Myxococcaceae</taxon>
        <taxon>Myxococcus</taxon>
    </lineage>
</organism>
<keyword evidence="11" id="KW-1185">Reference proteome</keyword>
<keyword evidence="4" id="KW-0862">Zinc</keyword>
<dbReference type="Pfam" id="PF00675">
    <property type="entry name" value="Peptidase_M16"/>
    <property type="match status" value="1"/>
</dbReference>
<name>A0ABY1CWB6_MYXFU</name>
<dbReference type="InterPro" id="IPR011249">
    <property type="entry name" value="Metalloenz_LuxS/M16"/>
</dbReference>
<feature type="region of interest" description="Disordered" evidence="6">
    <location>
        <begin position="264"/>
        <end position="283"/>
    </location>
</feature>
<evidence type="ECO:0000256" key="1">
    <source>
        <dbReference type="ARBA" id="ARBA00007261"/>
    </source>
</evidence>
<evidence type="ECO:0000256" key="3">
    <source>
        <dbReference type="ARBA" id="ARBA00022801"/>
    </source>
</evidence>
<keyword evidence="5" id="KW-0482">Metalloprotease</keyword>
<feature type="chain" id="PRO_5047074887" evidence="7">
    <location>
        <begin position="23"/>
        <end position="478"/>
    </location>
</feature>
<evidence type="ECO:0000256" key="4">
    <source>
        <dbReference type="ARBA" id="ARBA00022833"/>
    </source>
</evidence>
<dbReference type="PANTHER" id="PTHR43690:SF17">
    <property type="entry name" value="PROTEIN YHJJ"/>
    <property type="match status" value="1"/>
</dbReference>
<evidence type="ECO:0000259" key="9">
    <source>
        <dbReference type="Pfam" id="PF05193"/>
    </source>
</evidence>
<sequence length="478" mass="53142">MRRVLGAVTAAAFLGCAASREAAQPTPASPAPEPAKVEAPAEAQAPKLQVPVEYYKLDNGLRVVLSRDTTVPKAVVGVYYNIGFRIEPRNRTGFAHLFEHMMFQGSTNLGKMELARLIQKNGGMFNGSTRFDFTNYFEIVPSNTLETMLWAEADRMRGLEVTEENLKNQQGVVANEVKVNVLNRPYGGFPWLDMPQVANTNWYNAHNFYGDLKDLEAATLEDVRAFFKTYYAPSNAALVVVGDFEPEQVKGWVRQYFGPLPKAPVPQLPDISEPRQEKEKRHDLKDTRITRPAFAAGYHMPPVGTPEFYAMALIDEILLQGSDSALYQQLVQKKGIAGELSGGVNELGNQWNYNGPMLWTVYLFHDTVISPETIAGEIDGVVAKLVEKPVDAATLARARVKARSRLYAQLEGMLGFGRADLMASSALFFDDPGRLNQLEDELMKVTPEVIQRTAREYLRSTNRTVLTVSASPQTMLAE</sequence>
<dbReference type="InterPro" id="IPR050626">
    <property type="entry name" value="Peptidase_M16"/>
</dbReference>
<dbReference type="SUPFAM" id="SSF63411">
    <property type="entry name" value="LuxS/MPP-like metallohydrolase"/>
    <property type="match status" value="2"/>
</dbReference>
<evidence type="ECO:0000256" key="5">
    <source>
        <dbReference type="ARBA" id="ARBA00023049"/>
    </source>
</evidence>
<dbReference type="InterPro" id="IPR011765">
    <property type="entry name" value="Pept_M16_N"/>
</dbReference>
<dbReference type="Pfam" id="PF05193">
    <property type="entry name" value="Peptidase_M16_C"/>
    <property type="match status" value="1"/>
</dbReference>
<dbReference type="Proteomes" id="UP000183760">
    <property type="component" value="Unassembled WGS sequence"/>
</dbReference>
<feature type="domain" description="Peptidase M16 C-terminal" evidence="9">
    <location>
        <begin position="218"/>
        <end position="399"/>
    </location>
</feature>
<keyword evidence="7" id="KW-0732">Signal</keyword>
<evidence type="ECO:0000259" key="8">
    <source>
        <dbReference type="Pfam" id="PF00675"/>
    </source>
</evidence>
<reference evidence="10 11" key="1">
    <citation type="submission" date="2016-10" db="EMBL/GenBank/DDBJ databases">
        <authorList>
            <person name="Varghese N."/>
            <person name="Submissions S."/>
        </authorList>
    </citation>
    <scope>NUCLEOTIDE SEQUENCE [LARGE SCALE GENOMIC DNA]</scope>
    <source>
        <strain evidence="10 11">DSM 16525</strain>
    </source>
</reference>
<dbReference type="RefSeq" id="WP_046717022.1">
    <property type="nucleotide sequence ID" value="NZ_BJXR01000074.1"/>
</dbReference>
<keyword evidence="3" id="KW-0378">Hydrolase</keyword>
<feature type="domain" description="Peptidase M16 N-terminal" evidence="8">
    <location>
        <begin position="62"/>
        <end position="179"/>
    </location>
</feature>
<proteinExistence type="inferred from homology"/>